<reference evidence="1" key="1">
    <citation type="submission" date="2017-05" db="UniProtKB">
        <authorList>
            <consortium name="EnsemblMetazoa"/>
        </authorList>
    </citation>
    <scope>IDENTIFICATION</scope>
</reference>
<accession>A0A1X7UYK7</accession>
<proteinExistence type="predicted"/>
<evidence type="ECO:0000313" key="1">
    <source>
        <dbReference type="EnsemblMetazoa" id="Aqu2.1.32791_001"/>
    </source>
</evidence>
<dbReference type="SUPFAM" id="SSF56349">
    <property type="entry name" value="DNA breaking-rejoining enzymes"/>
    <property type="match status" value="1"/>
</dbReference>
<dbReference type="AlphaFoldDB" id="A0A1X7UYK7"/>
<dbReference type="InParanoid" id="A0A1X7UYK7"/>
<sequence>MMKEMSTEAGFDKVKTNHSLQATGATAMFNAWLPEKIIQKNTSHRSLEA</sequence>
<protein>
    <submittedName>
        <fullName evidence="1">Uncharacterized protein</fullName>
    </submittedName>
</protein>
<organism evidence="1">
    <name type="scientific">Amphimedon queenslandica</name>
    <name type="common">Sponge</name>
    <dbReference type="NCBI Taxonomy" id="400682"/>
    <lineage>
        <taxon>Eukaryota</taxon>
        <taxon>Metazoa</taxon>
        <taxon>Porifera</taxon>
        <taxon>Demospongiae</taxon>
        <taxon>Heteroscleromorpha</taxon>
        <taxon>Haplosclerida</taxon>
        <taxon>Niphatidae</taxon>
        <taxon>Amphimedon</taxon>
    </lineage>
</organism>
<dbReference type="EnsemblMetazoa" id="Aqu2.1.32791_001">
    <property type="protein sequence ID" value="Aqu2.1.32791_001"/>
    <property type="gene ID" value="Aqu2.1.32791"/>
</dbReference>
<dbReference type="InterPro" id="IPR011010">
    <property type="entry name" value="DNA_brk_join_enz"/>
</dbReference>
<dbReference type="GO" id="GO:0003677">
    <property type="term" value="F:DNA binding"/>
    <property type="evidence" value="ECO:0007669"/>
    <property type="project" value="InterPro"/>
</dbReference>
<name>A0A1X7UYK7_AMPQE</name>